<dbReference type="Proteomes" id="UP001257909">
    <property type="component" value="Unassembled WGS sequence"/>
</dbReference>
<sequence>MLSIQIDNPELEAELKQAYGSNPQSVVKAFAEFVQARRLADDIQISVTELEQGLALKSSDVFKSIRARYE</sequence>
<comment type="caution">
    <text evidence="1">The sequence shown here is derived from an EMBL/GenBank/DDBJ whole genome shotgun (WGS) entry which is preliminary data.</text>
</comment>
<dbReference type="EMBL" id="JAVDWR010000007">
    <property type="protein sequence ID" value="MDR7121430.1"/>
    <property type="molecule type" value="Genomic_DNA"/>
</dbReference>
<organism evidence="1 2">
    <name type="scientific">Rheinheimera soli</name>
    <dbReference type="NCBI Taxonomy" id="443616"/>
    <lineage>
        <taxon>Bacteria</taxon>
        <taxon>Pseudomonadati</taxon>
        <taxon>Pseudomonadota</taxon>
        <taxon>Gammaproteobacteria</taxon>
        <taxon>Chromatiales</taxon>
        <taxon>Chromatiaceae</taxon>
        <taxon>Rheinheimera</taxon>
    </lineage>
</organism>
<protein>
    <submittedName>
        <fullName evidence="1">Uncharacterized protein</fullName>
    </submittedName>
</protein>
<accession>A0ABU1W0C4</accession>
<evidence type="ECO:0000313" key="1">
    <source>
        <dbReference type="EMBL" id="MDR7121430.1"/>
    </source>
</evidence>
<dbReference type="RefSeq" id="WP_310278547.1">
    <property type="nucleotide sequence ID" value="NZ_JAVDWR010000007.1"/>
</dbReference>
<proteinExistence type="predicted"/>
<gene>
    <name evidence="1" type="ORF">J2W69_002381</name>
</gene>
<evidence type="ECO:0000313" key="2">
    <source>
        <dbReference type="Proteomes" id="UP001257909"/>
    </source>
</evidence>
<keyword evidence="2" id="KW-1185">Reference proteome</keyword>
<name>A0ABU1W0C4_9GAMM</name>
<reference evidence="1 2" key="1">
    <citation type="submission" date="2023-07" db="EMBL/GenBank/DDBJ databases">
        <title>Sorghum-associated microbial communities from plants grown in Nebraska, USA.</title>
        <authorList>
            <person name="Schachtman D."/>
        </authorList>
    </citation>
    <scope>NUCLEOTIDE SEQUENCE [LARGE SCALE GENOMIC DNA]</scope>
    <source>
        <strain evidence="1 2">4138</strain>
    </source>
</reference>